<feature type="transmembrane region" description="Helical" evidence="6">
    <location>
        <begin position="288"/>
        <end position="308"/>
    </location>
</feature>
<proteinExistence type="predicted"/>
<gene>
    <name evidence="8" type="ORF">Sste5346_004844</name>
</gene>
<feature type="transmembrane region" description="Helical" evidence="6">
    <location>
        <begin position="328"/>
        <end position="354"/>
    </location>
</feature>
<feature type="transmembrane region" description="Helical" evidence="6">
    <location>
        <begin position="226"/>
        <end position="250"/>
    </location>
</feature>
<feature type="transmembrane region" description="Helical" evidence="6">
    <location>
        <begin position="153"/>
        <end position="173"/>
    </location>
</feature>
<evidence type="ECO:0000256" key="5">
    <source>
        <dbReference type="SAM" id="MobiDB-lite"/>
    </source>
</evidence>
<feature type="transmembrane region" description="Helical" evidence="6">
    <location>
        <begin position="386"/>
        <end position="410"/>
    </location>
</feature>
<keyword evidence="3 6" id="KW-1133">Transmembrane helix</keyword>
<dbReference type="PANTHER" id="PTHR23501:SF78">
    <property type="entry name" value="MAJOR FACILITATOR SUPERFAMILY (MFS) PROFILE DOMAIN-CONTAINING PROTEIN-RELATED"/>
    <property type="match status" value="1"/>
</dbReference>
<feature type="transmembrane region" description="Helical" evidence="6">
    <location>
        <begin position="361"/>
        <end position="380"/>
    </location>
</feature>
<feature type="region of interest" description="Disordered" evidence="5">
    <location>
        <begin position="546"/>
        <end position="578"/>
    </location>
</feature>
<comment type="caution">
    <text evidence="8">The sequence shown here is derived from an EMBL/GenBank/DDBJ whole genome shotgun (WGS) entry which is preliminary data.</text>
</comment>
<feature type="transmembrane region" description="Helical" evidence="6">
    <location>
        <begin position="95"/>
        <end position="114"/>
    </location>
</feature>
<protein>
    <recommendedName>
        <fullName evidence="7">Major facilitator superfamily (MFS) profile domain-containing protein</fullName>
    </recommendedName>
</protein>
<evidence type="ECO:0000256" key="2">
    <source>
        <dbReference type="ARBA" id="ARBA00022692"/>
    </source>
</evidence>
<dbReference type="InterPro" id="IPR020846">
    <property type="entry name" value="MFS_dom"/>
</dbReference>
<evidence type="ECO:0000313" key="9">
    <source>
        <dbReference type="Proteomes" id="UP001583186"/>
    </source>
</evidence>
<comment type="subcellular location">
    <subcellularLocation>
        <location evidence="1">Membrane</location>
        <topology evidence="1">Multi-pass membrane protein</topology>
    </subcellularLocation>
</comment>
<evidence type="ECO:0000256" key="3">
    <source>
        <dbReference type="ARBA" id="ARBA00022989"/>
    </source>
</evidence>
<accession>A0ABR3Z9A5</accession>
<dbReference type="PANTHER" id="PTHR23501">
    <property type="entry name" value="MAJOR FACILITATOR SUPERFAMILY"/>
    <property type="match status" value="1"/>
</dbReference>
<feature type="transmembrane region" description="Helical" evidence="6">
    <location>
        <begin position="431"/>
        <end position="449"/>
    </location>
</feature>
<dbReference type="EMBL" id="JAWCUI010000024">
    <property type="protein sequence ID" value="KAL1896104.1"/>
    <property type="molecule type" value="Genomic_DNA"/>
</dbReference>
<keyword evidence="2 6" id="KW-0812">Transmembrane</keyword>
<dbReference type="PROSITE" id="PS50850">
    <property type="entry name" value="MFS"/>
    <property type="match status" value="1"/>
</dbReference>
<name>A0ABR3Z9A5_9PEZI</name>
<reference evidence="8 9" key="1">
    <citation type="journal article" date="2024" name="IMA Fungus">
        <title>IMA Genome - F19 : A genome assembly and annotation guide to empower mycologists, including annotated draft genome sequences of Ceratocystis pirilliformis, Diaporthe australafricana, Fusarium ophioides, Paecilomyces lecythidis, and Sporothrix stenoceras.</title>
        <authorList>
            <person name="Aylward J."/>
            <person name="Wilson A.M."/>
            <person name="Visagie C.M."/>
            <person name="Spraker J."/>
            <person name="Barnes I."/>
            <person name="Buitendag C."/>
            <person name="Ceriani C."/>
            <person name="Del Mar Angel L."/>
            <person name="du Plessis D."/>
            <person name="Fuchs T."/>
            <person name="Gasser K."/>
            <person name="Kramer D."/>
            <person name="Li W."/>
            <person name="Munsamy K."/>
            <person name="Piso A."/>
            <person name="Price J.L."/>
            <person name="Sonnekus B."/>
            <person name="Thomas C."/>
            <person name="van der Nest A."/>
            <person name="van Dijk A."/>
            <person name="van Heerden A."/>
            <person name="van Vuuren N."/>
            <person name="Yilmaz N."/>
            <person name="Duong T.A."/>
            <person name="van der Merwe N.A."/>
            <person name="Wingfield M.J."/>
            <person name="Wingfield B.D."/>
        </authorList>
    </citation>
    <scope>NUCLEOTIDE SEQUENCE [LARGE SCALE GENOMIC DNA]</scope>
    <source>
        <strain evidence="8 9">CMW 5346</strain>
    </source>
</reference>
<dbReference type="InterPro" id="IPR036259">
    <property type="entry name" value="MFS_trans_sf"/>
</dbReference>
<feature type="transmembrane region" description="Helical" evidence="6">
    <location>
        <begin position="185"/>
        <end position="205"/>
    </location>
</feature>
<evidence type="ECO:0000256" key="4">
    <source>
        <dbReference type="ARBA" id="ARBA00023136"/>
    </source>
</evidence>
<feature type="transmembrane region" description="Helical" evidence="6">
    <location>
        <begin position="120"/>
        <end position="141"/>
    </location>
</feature>
<dbReference type="SUPFAM" id="SSF103473">
    <property type="entry name" value="MFS general substrate transporter"/>
    <property type="match status" value="1"/>
</dbReference>
<feature type="domain" description="Major facilitator superfamily (MFS) profile" evidence="7">
    <location>
        <begin position="30"/>
        <end position="513"/>
    </location>
</feature>
<feature type="transmembrane region" description="Helical" evidence="6">
    <location>
        <begin position="489"/>
        <end position="508"/>
    </location>
</feature>
<organism evidence="8 9">
    <name type="scientific">Sporothrix stenoceras</name>
    <dbReference type="NCBI Taxonomy" id="5173"/>
    <lineage>
        <taxon>Eukaryota</taxon>
        <taxon>Fungi</taxon>
        <taxon>Dikarya</taxon>
        <taxon>Ascomycota</taxon>
        <taxon>Pezizomycotina</taxon>
        <taxon>Sordariomycetes</taxon>
        <taxon>Sordariomycetidae</taxon>
        <taxon>Ophiostomatales</taxon>
        <taxon>Ophiostomataceae</taxon>
        <taxon>Sporothrix</taxon>
    </lineage>
</organism>
<evidence type="ECO:0000259" key="7">
    <source>
        <dbReference type="PROSITE" id="PS50850"/>
    </source>
</evidence>
<dbReference type="Gene3D" id="1.20.1250.20">
    <property type="entry name" value="MFS general substrate transporter like domains"/>
    <property type="match status" value="2"/>
</dbReference>
<keyword evidence="9" id="KW-1185">Reference proteome</keyword>
<feature type="transmembrane region" description="Helical" evidence="6">
    <location>
        <begin position="27"/>
        <end position="44"/>
    </location>
</feature>
<evidence type="ECO:0000313" key="8">
    <source>
        <dbReference type="EMBL" id="KAL1896104.1"/>
    </source>
</evidence>
<feature type="transmembrane region" description="Helical" evidence="6">
    <location>
        <begin position="256"/>
        <end position="276"/>
    </location>
</feature>
<sequence length="578" mass="61251">MSAHRAVQARAENALVDQTNLLTKSKLLAVFAALSVALLTSLLDQNGVSTALPAIATALDAQDSISWAGTSSLIANTTFQMLYGRLSDIFGRKGVFLAAIALLAIADTACSRAQSAAVFYVFRGVAGVATGGITNVAMIIVSDVVTLEQRGTYQGILGAMVGVGNVLGPFLAAAFVESPHTTWRAFFYLLAPVAAVVFVSSYFLVPPSNTVTTKSSFVAGAKNIDAFGTLASSAAVIFLLIPISGGGAYYAWSSPMVISMLVLGSLLIVAFVVIELKVARLPMMPISLFHNPVIVVMLVQNFLFGAVYQSSLYYVPLYLQNAHQYPAVVSAAVTASLVAMQTLFSILSGLYISWQKRYIEVLWFGFGVWTLGAGLTLLYGRRTSPGFLIVPLLLSGTGIGCIFQPTLVALQAHAPKPLRAVIISNRNFFRSAGGACGLAISAALLQAVLRSHLPDEYRYLASQTYALPSNLPHADSSAILDAYMAGSRAVFILQVPLLGLCLLGTFLIRDRGLSPPEEKVAVNEGDAAATEVVLVVDCEEVIDSANERATAGDKEKEKAIDTDKEASSSEDVLPIPKH</sequence>
<evidence type="ECO:0000256" key="1">
    <source>
        <dbReference type="ARBA" id="ARBA00004141"/>
    </source>
</evidence>
<dbReference type="Proteomes" id="UP001583186">
    <property type="component" value="Unassembled WGS sequence"/>
</dbReference>
<evidence type="ECO:0000256" key="6">
    <source>
        <dbReference type="SAM" id="Phobius"/>
    </source>
</evidence>
<dbReference type="Pfam" id="PF07690">
    <property type="entry name" value="MFS_1"/>
    <property type="match status" value="1"/>
</dbReference>
<feature type="compositionally biased region" description="Basic and acidic residues" evidence="5">
    <location>
        <begin position="550"/>
        <end position="567"/>
    </location>
</feature>
<keyword evidence="4 6" id="KW-0472">Membrane</keyword>
<dbReference type="InterPro" id="IPR011701">
    <property type="entry name" value="MFS"/>
</dbReference>